<reference evidence="2" key="1">
    <citation type="submission" date="2017-05" db="EMBL/GenBank/DDBJ databases">
        <title>Complete and WGS of Bordetella genogroups.</title>
        <authorList>
            <person name="Spilker T."/>
            <person name="Lipuma J."/>
        </authorList>
    </citation>
    <scope>NUCLEOTIDE SEQUENCE [LARGE SCALE GENOMIC DNA]</scope>
    <source>
        <strain evidence="2">AU8856</strain>
    </source>
</reference>
<dbReference type="AlphaFoldDB" id="A0A261UDF1"/>
<dbReference type="Pfam" id="PF22759">
    <property type="entry name" value="E217_GP41"/>
    <property type="match status" value="1"/>
</dbReference>
<dbReference type="OrthoDB" id="5690318at2"/>
<evidence type="ECO:0000313" key="2">
    <source>
        <dbReference type="Proteomes" id="UP000215767"/>
    </source>
</evidence>
<comment type="caution">
    <text evidence="1">The sequence shown here is derived from an EMBL/GenBank/DDBJ whole genome shotgun (WGS) entry which is preliminary data.</text>
</comment>
<evidence type="ECO:0000313" key="1">
    <source>
        <dbReference type="EMBL" id="OZI59949.1"/>
    </source>
</evidence>
<accession>A0A261UDF1</accession>
<sequence>MSFVKRRIDITISLGEGQFGEQKGPDVTLTGLRTSAAIVAYNGDAQGQLQLRVWGMALEMMNRLTTIGPIMPQKKKNSILVQVGDEESALSTAYRGEIMTAYGDFNQAPMPVFNVIGMAGGINAVKPVSASSYQGAADVATIVSQLCAQMGYSFENNGVNVQLSNPYFSGTALDQLKACARAANILYTIDRGVLAIWPANGSRAGDPVLISPETGLVGYPAFSSGGIIFTTLYNPALALGGRVDVRSSLPVAAGVWNIYSVAHMLEAEMLEGGQWFTQVQCYRPIDGN</sequence>
<dbReference type="RefSeq" id="WP_094841369.1">
    <property type="nucleotide sequence ID" value="NZ_NEVS01000004.1"/>
</dbReference>
<dbReference type="EMBL" id="NEVS01000004">
    <property type="protein sequence ID" value="OZI59949.1"/>
    <property type="molecule type" value="Genomic_DNA"/>
</dbReference>
<proteinExistence type="predicted"/>
<gene>
    <name evidence="1" type="ORF">CAL28_10725</name>
</gene>
<name>A0A261UDF1_9BORD</name>
<dbReference type="Proteomes" id="UP000215767">
    <property type="component" value="Unassembled WGS sequence"/>
</dbReference>
<dbReference type="InterPro" id="IPR054496">
    <property type="entry name" value="E217_GP41"/>
</dbReference>
<keyword evidence="2" id="KW-1185">Reference proteome</keyword>
<protein>
    <submittedName>
        <fullName evidence="1">Uncharacterized protein</fullName>
    </submittedName>
</protein>
<organism evidence="1 2">
    <name type="scientific">Bordetella genomosp. 11</name>
    <dbReference type="NCBI Taxonomy" id="1416808"/>
    <lineage>
        <taxon>Bacteria</taxon>
        <taxon>Pseudomonadati</taxon>
        <taxon>Pseudomonadota</taxon>
        <taxon>Betaproteobacteria</taxon>
        <taxon>Burkholderiales</taxon>
        <taxon>Alcaligenaceae</taxon>
        <taxon>Bordetella</taxon>
    </lineage>
</organism>